<gene>
    <name evidence="2" type="ORF">NECAME_02543</name>
</gene>
<dbReference type="CTD" id="25342581"/>
<reference evidence="3" key="1">
    <citation type="journal article" date="2014" name="Nat. Genet.">
        <title>Genome of the human hookworm Necator americanus.</title>
        <authorList>
            <person name="Tang Y.T."/>
            <person name="Gao X."/>
            <person name="Rosa B.A."/>
            <person name="Abubucker S."/>
            <person name="Hallsworth-Pepin K."/>
            <person name="Martin J."/>
            <person name="Tyagi R."/>
            <person name="Heizer E."/>
            <person name="Zhang X."/>
            <person name="Bhonagiri-Palsikar V."/>
            <person name="Minx P."/>
            <person name="Warren W.C."/>
            <person name="Wang Q."/>
            <person name="Zhan B."/>
            <person name="Hotez P.J."/>
            <person name="Sternberg P.W."/>
            <person name="Dougall A."/>
            <person name="Gaze S.T."/>
            <person name="Mulvenna J."/>
            <person name="Sotillo J."/>
            <person name="Ranganathan S."/>
            <person name="Rabelo E.M."/>
            <person name="Wilson R.K."/>
            <person name="Felgner P.L."/>
            <person name="Bethony J."/>
            <person name="Hawdon J.M."/>
            <person name="Gasser R.B."/>
            <person name="Loukas A."/>
            <person name="Mitreva M."/>
        </authorList>
    </citation>
    <scope>NUCLEOTIDE SEQUENCE [LARGE SCALE GENOMIC DNA]</scope>
</reference>
<feature type="chain" id="PRO_5004826523" evidence="1">
    <location>
        <begin position="18"/>
        <end position="72"/>
    </location>
</feature>
<sequence>MKSIGFLLLFTALYVYAQRKCGAGNECPPGQACRDGICHGQFREVIRKKKKPVEQILRSDADVWKYVTQEFF</sequence>
<organism evidence="2 3">
    <name type="scientific">Necator americanus</name>
    <name type="common">Human hookworm</name>
    <dbReference type="NCBI Taxonomy" id="51031"/>
    <lineage>
        <taxon>Eukaryota</taxon>
        <taxon>Metazoa</taxon>
        <taxon>Ecdysozoa</taxon>
        <taxon>Nematoda</taxon>
        <taxon>Chromadorea</taxon>
        <taxon>Rhabditida</taxon>
        <taxon>Rhabditina</taxon>
        <taxon>Rhabditomorpha</taxon>
        <taxon>Strongyloidea</taxon>
        <taxon>Ancylostomatidae</taxon>
        <taxon>Bunostominae</taxon>
        <taxon>Necator</taxon>
    </lineage>
</organism>
<proteinExistence type="predicted"/>
<evidence type="ECO:0000256" key="1">
    <source>
        <dbReference type="SAM" id="SignalP"/>
    </source>
</evidence>
<evidence type="ECO:0000313" key="2">
    <source>
        <dbReference type="EMBL" id="ETN79720.1"/>
    </source>
</evidence>
<name>W2TCE1_NECAM</name>
<dbReference type="KEGG" id="nai:NECAME_02543"/>
<evidence type="ECO:0000313" key="3">
    <source>
        <dbReference type="Proteomes" id="UP000053676"/>
    </source>
</evidence>
<dbReference type="AlphaFoldDB" id="W2TCE1"/>
<dbReference type="EMBL" id="KI659361">
    <property type="protein sequence ID" value="ETN79720.1"/>
    <property type="molecule type" value="Genomic_DNA"/>
</dbReference>
<keyword evidence="3" id="KW-1185">Reference proteome</keyword>
<dbReference type="Proteomes" id="UP000053676">
    <property type="component" value="Unassembled WGS sequence"/>
</dbReference>
<feature type="signal peptide" evidence="1">
    <location>
        <begin position="1"/>
        <end position="17"/>
    </location>
</feature>
<accession>W2TCE1</accession>
<dbReference type="GeneID" id="25342581"/>
<keyword evidence="1" id="KW-0732">Signal</keyword>
<protein>
    <submittedName>
        <fullName evidence="2">Uncharacterized protein</fullName>
    </submittedName>
</protein>